<name>A0A2G5VTH5_9PELO</name>
<sequence length="472" mass="53723">MTRSPTTQLNMVHIQMTISPQPAHNQFESYQWTTESRSSQQRHGTMTPSQDGRLSAIPDPVERHVARWRSESRNSNKDKVFRNDEEFSQQDEIVNGTLTALKNDVEQTTEIIRRKQEQMRMERRQFQTEMEVNGRITIDPTDDWLAARLKAVSADDMNQQLNQLKQNQKSRIPSPESRVPSPESRVPSPESRVPSPESRVPSPESRVPSPESRVPSPESRVPSPESRVPSPESRVPSPESRVPSPESRVPSPESRVPSPESRIPNPECGISNPVSGQNAVTDTLAALVYDVNATTEVLRRGQRGRDGENGSKKKKEEIEYTLRLTPAPEEQIPQRPKIPEDDQLEKDDYSREYGVQMTEETDSLRRRRARSTTPRRTLHISGSPPPPPPAVCAYCSEEIDGAILTALAPNSERAQKFHTYHFMCTYCQKALNMHGTFREHDRKPYCHDCFYKLYNGLQYAPDDHQASIEKLI</sequence>
<dbReference type="AlphaFoldDB" id="A0A2G5VTH5"/>
<accession>A0A2G5VTH5</accession>
<dbReference type="GO" id="GO:0046872">
    <property type="term" value="F:metal ion binding"/>
    <property type="evidence" value="ECO:0007669"/>
    <property type="project" value="UniProtKB-KW"/>
</dbReference>
<dbReference type="PROSITE" id="PS00478">
    <property type="entry name" value="LIM_DOMAIN_1"/>
    <property type="match status" value="1"/>
</dbReference>
<comment type="subcellular location">
    <subcellularLocation>
        <location evidence="4">Cytoplasm</location>
        <location evidence="4">Myofibril</location>
        <location evidence="4">Sarcomere</location>
        <location evidence="4">M line</location>
    </subcellularLocation>
</comment>
<evidence type="ECO:0000313" key="9">
    <source>
        <dbReference type="EMBL" id="PIC54846.1"/>
    </source>
</evidence>
<dbReference type="PROSITE" id="PS50023">
    <property type="entry name" value="LIM_DOMAIN_2"/>
    <property type="match status" value="1"/>
</dbReference>
<evidence type="ECO:0000259" key="8">
    <source>
        <dbReference type="PROSITE" id="PS50023"/>
    </source>
</evidence>
<dbReference type="OrthoDB" id="15567at2759"/>
<keyword evidence="1 5" id="KW-0479">Metal-binding</keyword>
<evidence type="ECO:0000256" key="3">
    <source>
        <dbReference type="ARBA" id="ARBA00023038"/>
    </source>
</evidence>
<organism evidence="9 10">
    <name type="scientific">Caenorhabditis nigoni</name>
    <dbReference type="NCBI Taxonomy" id="1611254"/>
    <lineage>
        <taxon>Eukaryota</taxon>
        <taxon>Metazoa</taxon>
        <taxon>Ecdysozoa</taxon>
        <taxon>Nematoda</taxon>
        <taxon>Chromadorea</taxon>
        <taxon>Rhabditida</taxon>
        <taxon>Rhabditina</taxon>
        <taxon>Rhabditomorpha</taxon>
        <taxon>Rhabditoidea</taxon>
        <taxon>Rhabditidae</taxon>
        <taxon>Peloderinae</taxon>
        <taxon>Caenorhabditis</taxon>
    </lineage>
</organism>
<evidence type="ECO:0000256" key="2">
    <source>
        <dbReference type="ARBA" id="ARBA00022833"/>
    </source>
</evidence>
<dbReference type="Gene3D" id="2.10.110.10">
    <property type="entry name" value="Cysteine Rich Protein"/>
    <property type="match status" value="1"/>
</dbReference>
<protein>
    <recommendedName>
        <fullName evidence="8">LIM zinc-binding domain-containing protein</fullName>
    </recommendedName>
</protein>
<dbReference type="SUPFAM" id="SSF57716">
    <property type="entry name" value="Glucocorticoid receptor-like (DNA-binding domain)"/>
    <property type="match status" value="1"/>
</dbReference>
<evidence type="ECO:0000256" key="4">
    <source>
        <dbReference type="ARBA" id="ARBA00037833"/>
    </source>
</evidence>
<dbReference type="GO" id="GO:0031430">
    <property type="term" value="C:M band"/>
    <property type="evidence" value="ECO:0007669"/>
    <property type="project" value="UniProtKB-SubCell"/>
</dbReference>
<dbReference type="SMART" id="SM00132">
    <property type="entry name" value="LIM"/>
    <property type="match status" value="1"/>
</dbReference>
<dbReference type="PRINTS" id="PR01217">
    <property type="entry name" value="PRICHEXTENSN"/>
</dbReference>
<keyword evidence="6" id="KW-0175">Coiled coil</keyword>
<feature type="region of interest" description="Disordered" evidence="7">
    <location>
        <begin position="325"/>
        <end position="385"/>
    </location>
</feature>
<evidence type="ECO:0000256" key="6">
    <source>
        <dbReference type="SAM" id="Coils"/>
    </source>
</evidence>
<reference evidence="10" key="1">
    <citation type="submission" date="2017-10" db="EMBL/GenBank/DDBJ databases">
        <title>Rapid genome shrinkage in a self-fertile nematode reveals novel sperm competition proteins.</title>
        <authorList>
            <person name="Yin D."/>
            <person name="Schwarz E.M."/>
            <person name="Thomas C.G."/>
            <person name="Felde R.L."/>
            <person name="Korf I.F."/>
            <person name="Cutter A.D."/>
            <person name="Schartner C.M."/>
            <person name="Ralston E.J."/>
            <person name="Meyer B.J."/>
            <person name="Haag E.S."/>
        </authorList>
    </citation>
    <scope>NUCLEOTIDE SEQUENCE [LARGE SCALE GENOMIC DNA]</scope>
    <source>
        <strain evidence="10">JU1422</strain>
    </source>
</reference>
<feature type="compositionally biased region" description="Polar residues" evidence="7">
    <location>
        <begin position="30"/>
        <end position="52"/>
    </location>
</feature>
<evidence type="ECO:0000313" key="10">
    <source>
        <dbReference type="Proteomes" id="UP000230233"/>
    </source>
</evidence>
<dbReference type="STRING" id="1611254.A0A2G5VTH5"/>
<feature type="domain" description="LIM zinc-binding" evidence="8">
    <location>
        <begin position="390"/>
        <end position="456"/>
    </location>
</feature>
<dbReference type="FunFam" id="2.10.110.10:FF:000009">
    <property type="entry name" value="Paxillin isoform 1"/>
    <property type="match status" value="1"/>
</dbReference>
<dbReference type="GO" id="GO:0055120">
    <property type="term" value="C:striated muscle dense body"/>
    <property type="evidence" value="ECO:0007669"/>
    <property type="project" value="UniProtKB-ARBA"/>
</dbReference>
<feature type="compositionally biased region" description="Low complexity" evidence="7">
    <location>
        <begin position="164"/>
        <end position="262"/>
    </location>
</feature>
<dbReference type="Proteomes" id="UP000230233">
    <property type="component" value="Chromosome I"/>
</dbReference>
<dbReference type="Pfam" id="PF00412">
    <property type="entry name" value="LIM"/>
    <property type="match status" value="1"/>
</dbReference>
<dbReference type="InterPro" id="IPR001781">
    <property type="entry name" value="Znf_LIM"/>
</dbReference>
<feature type="coiled-coil region" evidence="6">
    <location>
        <begin position="98"/>
        <end position="125"/>
    </location>
</feature>
<dbReference type="CDD" id="cd09339">
    <property type="entry name" value="LIM4_Paxillin_like"/>
    <property type="match status" value="1"/>
</dbReference>
<evidence type="ECO:0000256" key="1">
    <source>
        <dbReference type="ARBA" id="ARBA00022723"/>
    </source>
</evidence>
<keyword evidence="3 5" id="KW-0440">LIM domain</keyword>
<dbReference type="SUPFAM" id="SSF57997">
    <property type="entry name" value="Tropomyosin"/>
    <property type="match status" value="1"/>
</dbReference>
<evidence type="ECO:0000256" key="5">
    <source>
        <dbReference type="PROSITE-ProRule" id="PRU00125"/>
    </source>
</evidence>
<keyword evidence="10" id="KW-1185">Reference proteome</keyword>
<feature type="region of interest" description="Disordered" evidence="7">
    <location>
        <begin position="30"/>
        <end position="58"/>
    </location>
</feature>
<dbReference type="EMBL" id="PDUG01000001">
    <property type="protein sequence ID" value="PIC54846.1"/>
    <property type="molecule type" value="Genomic_DNA"/>
</dbReference>
<keyword evidence="2 5" id="KW-0862">Zinc</keyword>
<evidence type="ECO:0000256" key="7">
    <source>
        <dbReference type="SAM" id="MobiDB-lite"/>
    </source>
</evidence>
<comment type="caution">
    <text evidence="9">The sequence shown here is derived from an EMBL/GenBank/DDBJ whole genome shotgun (WGS) entry which is preliminary data.</text>
</comment>
<feature type="region of interest" description="Disordered" evidence="7">
    <location>
        <begin position="164"/>
        <end position="276"/>
    </location>
</feature>
<proteinExistence type="predicted"/>
<gene>
    <name evidence="9" type="primary">Cni-unc-95</name>
    <name evidence="9" type="synonym">Cnig_chr_I.g3930</name>
    <name evidence="9" type="ORF">B9Z55_003930</name>
</gene>